<evidence type="ECO:0000313" key="2">
    <source>
        <dbReference type="Proteomes" id="UP000823749"/>
    </source>
</evidence>
<sequence length="109" mass="12152">MGQLMWPNMMSHNMQPNMAQGGSVLPFSPSLCPIGTSFNQFINNFPSSQSTMPSFTGTQVWGRGQSSFWGDQHQGWEGAQSSLWKVKGKGGEEHNKVFDIGSFLYFVRN</sequence>
<dbReference type="Proteomes" id="UP000823749">
    <property type="component" value="Chromosome 5"/>
</dbReference>
<comment type="caution">
    <text evidence="1">The sequence shown here is derived from an EMBL/GenBank/DDBJ whole genome shotgun (WGS) entry which is preliminary data.</text>
</comment>
<reference evidence="1" key="1">
    <citation type="submission" date="2020-08" db="EMBL/GenBank/DDBJ databases">
        <title>Plant Genome Project.</title>
        <authorList>
            <person name="Zhang R.-G."/>
        </authorList>
    </citation>
    <scope>NUCLEOTIDE SEQUENCE</scope>
    <source>
        <strain evidence="1">WSP0</strain>
        <tissue evidence="1">Leaf</tissue>
    </source>
</reference>
<accession>A0AAV6K7S7</accession>
<dbReference type="EMBL" id="JACTNZ010000005">
    <property type="protein sequence ID" value="KAG5548530.1"/>
    <property type="molecule type" value="Genomic_DNA"/>
</dbReference>
<name>A0AAV6K7S7_9ERIC</name>
<organism evidence="1 2">
    <name type="scientific">Rhododendron griersonianum</name>
    <dbReference type="NCBI Taxonomy" id="479676"/>
    <lineage>
        <taxon>Eukaryota</taxon>
        <taxon>Viridiplantae</taxon>
        <taxon>Streptophyta</taxon>
        <taxon>Embryophyta</taxon>
        <taxon>Tracheophyta</taxon>
        <taxon>Spermatophyta</taxon>
        <taxon>Magnoliopsida</taxon>
        <taxon>eudicotyledons</taxon>
        <taxon>Gunneridae</taxon>
        <taxon>Pentapetalae</taxon>
        <taxon>asterids</taxon>
        <taxon>Ericales</taxon>
        <taxon>Ericaceae</taxon>
        <taxon>Ericoideae</taxon>
        <taxon>Rhodoreae</taxon>
        <taxon>Rhododendron</taxon>
    </lineage>
</organism>
<gene>
    <name evidence="1" type="ORF">RHGRI_014023</name>
</gene>
<dbReference type="AlphaFoldDB" id="A0AAV6K7S7"/>
<proteinExistence type="predicted"/>
<keyword evidence="2" id="KW-1185">Reference proteome</keyword>
<evidence type="ECO:0000313" key="1">
    <source>
        <dbReference type="EMBL" id="KAG5548530.1"/>
    </source>
</evidence>
<protein>
    <submittedName>
        <fullName evidence="1">Uncharacterized protein</fullName>
    </submittedName>
</protein>